<dbReference type="CDD" id="cd00033">
    <property type="entry name" value="CCP"/>
    <property type="match status" value="4"/>
</dbReference>
<dbReference type="PANTHER" id="PTHR47007:SF1">
    <property type="entry name" value="SUSHI DOMAIN-CONTAINING PROTEIN 4"/>
    <property type="match status" value="1"/>
</dbReference>
<evidence type="ECO:0000259" key="5">
    <source>
        <dbReference type="PROSITE" id="PS50923"/>
    </source>
</evidence>
<comment type="caution">
    <text evidence="6">The sequence shown here is derived from an EMBL/GenBank/DDBJ whole genome shotgun (WGS) entry which is preliminary data.</text>
</comment>
<protein>
    <submittedName>
        <fullName evidence="6">Sushi domain-containing protein 4</fullName>
    </submittedName>
</protein>
<feature type="transmembrane region" description="Helical" evidence="4">
    <location>
        <begin position="316"/>
        <end position="337"/>
    </location>
</feature>
<dbReference type="SUPFAM" id="SSF57535">
    <property type="entry name" value="Complement control module/SCR domain"/>
    <property type="match status" value="4"/>
</dbReference>
<dbReference type="Gene3D" id="2.10.70.10">
    <property type="entry name" value="Complement Module, domain 1"/>
    <property type="match status" value="4"/>
</dbReference>
<reference evidence="6 7" key="1">
    <citation type="submission" date="2021-07" db="EMBL/GenBank/DDBJ databases">
        <authorList>
            <person name="Imarazene B."/>
            <person name="Zahm M."/>
            <person name="Klopp C."/>
            <person name="Cabau C."/>
            <person name="Beille S."/>
            <person name="Jouanno E."/>
            <person name="Castinel A."/>
            <person name="Lluch J."/>
            <person name="Gil L."/>
            <person name="Kuchtly C."/>
            <person name="Lopez Roques C."/>
            <person name="Donnadieu C."/>
            <person name="Parrinello H."/>
            <person name="Journot L."/>
            <person name="Du K."/>
            <person name="Schartl M."/>
            <person name="Retaux S."/>
            <person name="Guiguen Y."/>
        </authorList>
    </citation>
    <scope>NUCLEOTIDE SEQUENCE [LARGE SCALE GENOMIC DNA]</scope>
    <source>
        <strain evidence="6">Pach_M1</strain>
        <tissue evidence="6">Testis</tissue>
    </source>
</reference>
<dbReference type="AlphaFoldDB" id="A0A8T2LFB2"/>
<gene>
    <name evidence="6" type="primary">SUSD4</name>
    <name evidence="6" type="ORF">AMEX_G17583</name>
</gene>
<dbReference type="PROSITE" id="PS50923">
    <property type="entry name" value="SUSHI"/>
    <property type="match status" value="4"/>
</dbReference>
<feature type="transmembrane region" description="Helical" evidence="4">
    <location>
        <begin position="12"/>
        <end position="31"/>
    </location>
</feature>
<dbReference type="OrthoDB" id="7487745at2759"/>
<evidence type="ECO:0000256" key="3">
    <source>
        <dbReference type="SAM" id="MobiDB-lite"/>
    </source>
</evidence>
<dbReference type="SMART" id="SM00032">
    <property type="entry name" value="CCP"/>
    <property type="match status" value="4"/>
</dbReference>
<feature type="domain" description="Sushi" evidence="5">
    <location>
        <begin position="114"/>
        <end position="171"/>
    </location>
</feature>
<organism evidence="6 7">
    <name type="scientific">Astyanax mexicanus</name>
    <name type="common">Blind cave fish</name>
    <name type="synonym">Astyanax fasciatus mexicanus</name>
    <dbReference type="NCBI Taxonomy" id="7994"/>
    <lineage>
        <taxon>Eukaryota</taxon>
        <taxon>Metazoa</taxon>
        <taxon>Chordata</taxon>
        <taxon>Craniata</taxon>
        <taxon>Vertebrata</taxon>
        <taxon>Euteleostomi</taxon>
        <taxon>Actinopterygii</taxon>
        <taxon>Neopterygii</taxon>
        <taxon>Teleostei</taxon>
        <taxon>Ostariophysi</taxon>
        <taxon>Characiformes</taxon>
        <taxon>Characoidei</taxon>
        <taxon>Acestrorhamphidae</taxon>
        <taxon>Acestrorhamphinae</taxon>
        <taxon>Astyanax</taxon>
    </lineage>
</organism>
<keyword evidence="4" id="KW-1133">Transmembrane helix</keyword>
<dbReference type="Proteomes" id="UP000752171">
    <property type="component" value="Unassembled WGS sequence"/>
</dbReference>
<dbReference type="InterPro" id="IPR042985">
    <property type="entry name" value="SUSD4"/>
</dbReference>
<evidence type="ECO:0000256" key="2">
    <source>
        <dbReference type="PROSITE-ProRule" id="PRU00302"/>
    </source>
</evidence>
<keyword evidence="1 2" id="KW-1015">Disulfide bond</keyword>
<feature type="domain" description="Sushi" evidence="5">
    <location>
        <begin position="49"/>
        <end position="113"/>
    </location>
</feature>
<evidence type="ECO:0000256" key="4">
    <source>
        <dbReference type="SAM" id="Phobius"/>
    </source>
</evidence>
<feature type="disulfide bond" evidence="2">
    <location>
        <begin position="116"/>
        <end position="159"/>
    </location>
</feature>
<evidence type="ECO:0000256" key="1">
    <source>
        <dbReference type="ARBA" id="ARBA00023157"/>
    </source>
</evidence>
<feature type="disulfide bond" evidence="2">
    <location>
        <begin position="204"/>
        <end position="231"/>
    </location>
</feature>
<feature type="region of interest" description="Disordered" evidence="3">
    <location>
        <begin position="463"/>
        <end position="488"/>
    </location>
</feature>
<name>A0A8T2LFB2_ASTMX</name>
<dbReference type="PANTHER" id="PTHR47007">
    <property type="entry name" value="SUSHI DOMAIN-CONTAINING PROTEIN 4"/>
    <property type="match status" value="1"/>
</dbReference>
<feature type="domain" description="Sushi" evidence="5">
    <location>
        <begin position="235"/>
        <end position="298"/>
    </location>
</feature>
<evidence type="ECO:0000313" key="6">
    <source>
        <dbReference type="EMBL" id="KAG9268595.1"/>
    </source>
</evidence>
<comment type="caution">
    <text evidence="2">Lacks conserved residue(s) required for the propagation of feature annotation.</text>
</comment>
<feature type="compositionally biased region" description="Polar residues" evidence="3">
    <location>
        <begin position="441"/>
        <end position="450"/>
    </location>
</feature>
<dbReference type="InterPro" id="IPR035976">
    <property type="entry name" value="Sushi/SCR/CCP_sf"/>
</dbReference>
<keyword evidence="4" id="KW-0812">Transmembrane</keyword>
<evidence type="ECO:0000313" key="7">
    <source>
        <dbReference type="Proteomes" id="UP000752171"/>
    </source>
</evidence>
<dbReference type="GO" id="GO:0045959">
    <property type="term" value="P:negative regulation of complement activation, classical pathway"/>
    <property type="evidence" value="ECO:0007669"/>
    <property type="project" value="TreeGrafter"/>
</dbReference>
<dbReference type="GO" id="GO:0045957">
    <property type="term" value="P:negative regulation of complement activation, alternative pathway"/>
    <property type="evidence" value="ECO:0007669"/>
    <property type="project" value="TreeGrafter"/>
</dbReference>
<dbReference type="Pfam" id="PF00084">
    <property type="entry name" value="Sushi"/>
    <property type="match status" value="4"/>
</dbReference>
<dbReference type="EMBL" id="JAICCE010000014">
    <property type="protein sequence ID" value="KAG9268595.1"/>
    <property type="molecule type" value="Genomic_DNA"/>
</dbReference>
<sequence>MHHHAGRQAKRSGFVRIAVYGPFLIIFSTAVPPQQQLVSASSDPTIVEQFCRDPGVPDHGRRTPSTGVFFENSVARFSCMEGYRLKGPEKIICTRFQNESVGWRPSLKPVCLPEDCLPPYIEDADVVNKTYRPGDSLDVSCHEGFQIRYPDMDNMESVCQEDGTWDNQPICQGCLRPLIPPHSYMNISETEFSVPVGTVVHYQCYPGYKLEGAELLECMYNLIWSDVPPRCLDVEVCPLPPMVEHGDYVCHPHPCNRYIHGTVVEFYCDPGYHLADDYKYITCQYGLWFPPMQIYCIQDETTYPGFQDSLLTTWKVVSFTASSVLLALLLVVVAKVFHFKFRTHQNSSEEQAENRGPNVLVVDGVAVCLPSYEEAVGSASYQPPPMMPPAGLGSAQLSEDQDPPSYPGHTESQNGAPLDTGEGETCDSISDTSECLPAAHPSSSHAVGLSNMSEKTNVITSMEDTASTSPSIDIADEIPLVEGGEEDC</sequence>
<accession>A0A8T2LFB2</accession>
<keyword evidence="4" id="KW-0472">Membrane</keyword>
<proteinExistence type="predicted"/>
<keyword evidence="2" id="KW-0768">Sushi</keyword>
<feature type="region of interest" description="Disordered" evidence="3">
    <location>
        <begin position="378"/>
        <end position="450"/>
    </location>
</feature>
<dbReference type="InterPro" id="IPR000436">
    <property type="entry name" value="Sushi_SCR_CCP_dom"/>
</dbReference>
<feature type="domain" description="Sushi" evidence="5">
    <location>
        <begin position="172"/>
        <end position="233"/>
    </location>
</feature>